<evidence type="ECO:0000313" key="6">
    <source>
        <dbReference type="Proteomes" id="UP000275267"/>
    </source>
</evidence>
<evidence type="ECO:0000256" key="1">
    <source>
        <dbReference type="ARBA" id="ARBA00006756"/>
    </source>
</evidence>
<organism evidence="5 6">
    <name type="scientific">Panicum miliaceum</name>
    <name type="common">Proso millet</name>
    <name type="synonym">Broomcorn millet</name>
    <dbReference type="NCBI Taxonomy" id="4540"/>
    <lineage>
        <taxon>Eukaryota</taxon>
        <taxon>Viridiplantae</taxon>
        <taxon>Streptophyta</taxon>
        <taxon>Embryophyta</taxon>
        <taxon>Tracheophyta</taxon>
        <taxon>Spermatophyta</taxon>
        <taxon>Magnoliopsida</taxon>
        <taxon>Liliopsida</taxon>
        <taxon>Poales</taxon>
        <taxon>Poaceae</taxon>
        <taxon>PACMAD clade</taxon>
        <taxon>Panicoideae</taxon>
        <taxon>Panicodae</taxon>
        <taxon>Paniceae</taxon>
        <taxon>Panicinae</taxon>
        <taxon>Panicum</taxon>
        <taxon>Panicum sect. Panicum</taxon>
    </lineage>
</organism>
<dbReference type="Gene3D" id="1.20.1280.170">
    <property type="entry name" value="Exocyst complex component Exo70"/>
    <property type="match status" value="1"/>
</dbReference>
<dbReference type="Pfam" id="PF12146">
    <property type="entry name" value="Hydrolase_4"/>
    <property type="match status" value="1"/>
</dbReference>
<dbReference type="Gene3D" id="3.40.50.1820">
    <property type="entry name" value="alpha/beta hydrolase"/>
    <property type="match status" value="1"/>
</dbReference>
<dbReference type="GO" id="GO:0006887">
    <property type="term" value="P:exocytosis"/>
    <property type="evidence" value="ECO:0007669"/>
    <property type="project" value="InterPro"/>
</dbReference>
<dbReference type="InterPro" id="IPR046364">
    <property type="entry name" value="Exo70_C"/>
</dbReference>
<accession>A0A3L6QQC6</accession>
<evidence type="ECO:0000256" key="2">
    <source>
        <dbReference type="ARBA" id="ARBA00022448"/>
    </source>
</evidence>
<dbReference type="Proteomes" id="UP000275267">
    <property type="component" value="Unassembled WGS sequence"/>
</dbReference>
<reference evidence="6" key="1">
    <citation type="journal article" date="2019" name="Nat. Commun.">
        <title>The genome of broomcorn millet.</title>
        <authorList>
            <person name="Zou C."/>
            <person name="Miki D."/>
            <person name="Li D."/>
            <person name="Tang Q."/>
            <person name="Xiao L."/>
            <person name="Rajput S."/>
            <person name="Deng P."/>
            <person name="Jia W."/>
            <person name="Huang R."/>
            <person name="Zhang M."/>
            <person name="Sun Y."/>
            <person name="Hu J."/>
            <person name="Fu X."/>
            <person name="Schnable P.S."/>
            <person name="Li F."/>
            <person name="Zhang H."/>
            <person name="Feng B."/>
            <person name="Zhu X."/>
            <person name="Liu R."/>
            <person name="Schnable J.C."/>
            <person name="Zhu J.-K."/>
            <person name="Zhang H."/>
        </authorList>
    </citation>
    <scope>NUCLEOTIDE SEQUENCE [LARGE SCALE GENOMIC DNA]</scope>
</reference>
<evidence type="ECO:0000259" key="4">
    <source>
        <dbReference type="Pfam" id="PF12146"/>
    </source>
</evidence>
<dbReference type="PANTHER" id="PTHR11614">
    <property type="entry name" value="PHOSPHOLIPASE-RELATED"/>
    <property type="match status" value="1"/>
</dbReference>
<dbReference type="InterPro" id="IPR051044">
    <property type="entry name" value="MAG_DAG_Lipase"/>
</dbReference>
<dbReference type="Pfam" id="PF20669">
    <property type="entry name" value="Exo70_N"/>
    <property type="match status" value="1"/>
</dbReference>
<comment type="caution">
    <text evidence="5">The sequence shown here is derived from an EMBL/GenBank/DDBJ whole genome shotgun (WGS) entry which is preliminary data.</text>
</comment>
<feature type="domain" description="Serine aminopeptidase S33" evidence="4">
    <location>
        <begin position="573"/>
        <end position="811"/>
    </location>
</feature>
<dbReference type="SUPFAM" id="SSF53474">
    <property type="entry name" value="alpha/beta-Hydrolases"/>
    <property type="match status" value="1"/>
</dbReference>
<dbReference type="GO" id="GO:0005546">
    <property type="term" value="F:phosphatidylinositol-4,5-bisphosphate binding"/>
    <property type="evidence" value="ECO:0007669"/>
    <property type="project" value="InterPro"/>
</dbReference>
<name>A0A3L6QQC6_PANMI</name>
<protein>
    <submittedName>
        <fullName evidence="5">Exocyst complex component EXO70B1-like</fullName>
    </submittedName>
</protein>
<dbReference type="GO" id="GO:0000145">
    <property type="term" value="C:exocyst"/>
    <property type="evidence" value="ECO:0007669"/>
    <property type="project" value="InterPro"/>
</dbReference>
<gene>
    <name evidence="5" type="ORF">C2845_PM04G00880</name>
</gene>
<keyword evidence="2" id="KW-0813">Transport</keyword>
<comment type="similarity">
    <text evidence="1">Belongs to the EXO70 family.</text>
</comment>
<dbReference type="AlphaFoldDB" id="A0A3L6QQC6"/>
<dbReference type="EMBL" id="PQIB02000011">
    <property type="protein sequence ID" value="RLM84925.1"/>
    <property type="molecule type" value="Genomic_DNA"/>
</dbReference>
<dbReference type="FunFam" id="3.40.50.1820:FF:000036">
    <property type="entry name" value="Alpha/beta-Hydrolases superfamily protein"/>
    <property type="match status" value="1"/>
</dbReference>
<proteinExistence type="inferred from homology"/>
<dbReference type="SUPFAM" id="SSF74788">
    <property type="entry name" value="Cullin repeat-like"/>
    <property type="match status" value="1"/>
</dbReference>
<dbReference type="InterPro" id="IPR016159">
    <property type="entry name" value="Cullin_repeat-like_dom_sf"/>
</dbReference>
<dbReference type="InterPro" id="IPR029058">
    <property type="entry name" value="AB_hydrolase_fold"/>
</dbReference>
<feature type="domain" description="Exocyst complex subunit Exo70 C-terminal" evidence="3">
    <location>
        <begin position="182"/>
        <end position="503"/>
    </location>
</feature>
<keyword evidence="6" id="KW-1185">Reference proteome</keyword>
<dbReference type="STRING" id="4540.A0A3L6QQC6"/>
<dbReference type="Pfam" id="PF03081">
    <property type="entry name" value="Exo70_C"/>
    <property type="match status" value="1"/>
</dbReference>
<dbReference type="OrthoDB" id="536864at2759"/>
<evidence type="ECO:0000259" key="3">
    <source>
        <dbReference type="Pfam" id="PF03081"/>
    </source>
</evidence>
<dbReference type="InterPro" id="IPR022742">
    <property type="entry name" value="Hydrolase_4"/>
</dbReference>
<sequence length="838" mass="91108">MASPSPRRHALPPPRHRRTLSSTLVQESVAAAAALVQKWHPDDDSGSLFLHAAEHEAQRFLRAAADLHRAMLFFASNVTHGGHGLVQAQALLLTAMGRLDLELQLLLDDITQSAEDATRSNIRAVAEAMMAAGYGKECISTFKSHRRAALATELQRLLGFLSPPDHLHKLTWEQLDGSIIPSWLAAATVAFNSLFAAEKDLCDAVFAGGNAAVGEAVFAAVANDQATSLLAVAEAAVARARRAPERLFRVLDVHDTLSEVLPGLLSVFGDSSEVAARAALVVAKVGEAARGILGSLEAAIQKEPSKATAAGGAVHPLTRYVMNYLVFLADYQEGLALLVYDDHEQEASSSPSVIIQRLVSVLLGKLEAKAGCYREVALSYLFLANNTQYVANKVVGSGKLRGILGDGWAEAQSGKARAHVGVYVRAAWGKVMAAISGAEAPEAVEQAVMEAVGMQEQWVAADEETGEALRAAATAAVVPKYRMFYRRYGAAVRLTPGDVTTMIAALFAGPFIDFNSVRTLRECGKQIDIHIPAPPPLESEPSVIEIRLPQQKFVSNARGMSLFTCQWRPSTIEPKALIFLCHGYAMECSISMRGTGTRLAQAGFAVHGMDYEGHGKSSGLQGYITSFNDIVVDCSKYFASVCEKLEYKNQRRFLLGESMGGAIVLMLHRKEPTYWDGAILVAPMCKIVEDMKPHPIMISILSKLSNVIPTWRIIPNEDIIDRAIKSEEWREEVRNNHYCYKGKPRLKTGYELFMASLDIESNLDKVTLPFIIVHGGDDAVTDPSVSEALYTLAESKDKTLKLYPGMCHALTSGEPKENIDIVFSDIIKWLNERAASTP</sequence>
<evidence type="ECO:0000313" key="5">
    <source>
        <dbReference type="EMBL" id="RLM84925.1"/>
    </source>
</evidence>